<protein>
    <submittedName>
        <fullName evidence="1">Uncharacterized protein</fullName>
    </submittedName>
</protein>
<evidence type="ECO:0000313" key="2">
    <source>
        <dbReference type="Proteomes" id="UP000076874"/>
    </source>
</evidence>
<name>A0A167SG59_9HYPO</name>
<keyword evidence="2" id="KW-1185">Reference proteome</keyword>
<evidence type="ECO:0000313" key="1">
    <source>
        <dbReference type="EMBL" id="OAA59597.1"/>
    </source>
</evidence>
<comment type="caution">
    <text evidence="1">The sequence shown here is derived from an EMBL/GenBank/DDBJ whole genome shotgun (WGS) entry which is preliminary data.</text>
</comment>
<proteinExistence type="predicted"/>
<dbReference type="Proteomes" id="UP000076874">
    <property type="component" value="Unassembled WGS sequence"/>
</dbReference>
<accession>A0A167SG59</accession>
<dbReference type="AlphaFoldDB" id="A0A167SG59"/>
<sequence>MDVAMFAAGPESYDHLSRLQIANFFASNTSATREQCDTLAAALLGGPVSATPIQGGSSYTYDDLLENNFHVDEETGRITDVVDWADAQVAPYGVSLGGLEIVLGI</sequence>
<dbReference type="EMBL" id="AZHD01000010">
    <property type="protein sequence ID" value="OAA59597.1"/>
    <property type="molecule type" value="Genomic_DNA"/>
</dbReference>
<reference evidence="1 2" key="1">
    <citation type="journal article" date="2016" name="Genome Biol. Evol.">
        <title>Divergent and convergent evolution of fungal pathogenicity.</title>
        <authorList>
            <person name="Shang Y."/>
            <person name="Xiao G."/>
            <person name="Zheng P."/>
            <person name="Cen K."/>
            <person name="Zhan S."/>
            <person name="Wang C."/>
        </authorList>
    </citation>
    <scope>NUCLEOTIDE SEQUENCE [LARGE SCALE GENOMIC DNA]</scope>
    <source>
        <strain evidence="1 2">RCEF 264</strain>
    </source>
</reference>
<gene>
    <name evidence="1" type="ORF">SPI_05795</name>
</gene>
<dbReference type="STRING" id="1081102.A0A167SG59"/>
<organism evidence="1 2">
    <name type="scientific">Niveomyces insectorum RCEF 264</name>
    <dbReference type="NCBI Taxonomy" id="1081102"/>
    <lineage>
        <taxon>Eukaryota</taxon>
        <taxon>Fungi</taxon>
        <taxon>Dikarya</taxon>
        <taxon>Ascomycota</taxon>
        <taxon>Pezizomycotina</taxon>
        <taxon>Sordariomycetes</taxon>
        <taxon>Hypocreomycetidae</taxon>
        <taxon>Hypocreales</taxon>
        <taxon>Cordycipitaceae</taxon>
        <taxon>Niveomyces</taxon>
    </lineage>
</organism>
<dbReference type="OrthoDB" id="5598852at2759"/>